<gene>
    <name evidence="7" type="ORF">PHLGIDRAFT_19028</name>
</gene>
<reference evidence="7 8" key="1">
    <citation type="journal article" date="2014" name="PLoS Genet.">
        <title>Analysis of the Phlebiopsis gigantea genome, transcriptome and secretome provides insight into its pioneer colonization strategies of wood.</title>
        <authorList>
            <person name="Hori C."/>
            <person name="Ishida T."/>
            <person name="Igarashi K."/>
            <person name="Samejima M."/>
            <person name="Suzuki H."/>
            <person name="Master E."/>
            <person name="Ferreira P."/>
            <person name="Ruiz-Duenas F.J."/>
            <person name="Held B."/>
            <person name="Canessa P."/>
            <person name="Larrondo L.F."/>
            <person name="Schmoll M."/>
            <person name="Druzhinina I.S."/>
            <person name="Kubicek C.P."/>
            <person name="Gaskell J.A."/>
            <person name="Kersten P."/>
            <person name="St John F."/>
            <person name="Glasner J."/>
            <person name="Sabat G."/>
            <person name="Splinter BonDurant S."/>
            <person name="Syed K."/>
            <person name="Yadav J."/>
            <person name="Mgbeahuruike A.C."/>
            <person name="Kovalchuk A."/>
            <person name="Asiegbu F.O."/>
            <person name="Lackner G."/>
            <person name="Hoffmeister D."/>
            <person name="Rencoret J."/>
            <person name="Gutierrez A."/>
            <person name="Sun H."/>
            <person name="Lindquist E."/>
            <person name="Barry K."/>
            <person name="Riley R."/>
            <person name="Grigoriev I.V."/>
            <person name="Henrissat B."/>
            <person name="Kues U."/>
            <person name="Berka R.M."/>
            <person name="Martinez A.T."/>
            <person name="Covert S.F."/>
            <person name="Blanchette R.A."/>
            <person name="Cullen D."/>
        </authorList>
    </citation>
    <scope>NUCLEOTIDE SEQUENCE [LARGE SCALE GENOMIC DNA]</scope>
    <source>
        <strain evidence="7 8">11061_1 CR5-6</strain>
    </source>
</reference>
<dbReference type="HOGENOM" id="CLU_032957_9_1_1"/>
<dbReference type="GO" id="GO:0006629">
    <property type="term" value="P:lipid metabolic process"/>
    <property type="evidence" value="ECO:0007669"/>
    <property type="project" value="InterPro"/>
</dbReference>
<organism evidence="7 8">
    <name type="scientific">Phlebiopsis gigantea (strain 11061_1 CR5-6)</name>
    <name type="common">White-rot fungus</name>
    <name type="synonym">Peniophora gigantea</name>
    <dbReference type="NCBI Taxonomy" id="745531"/>
    <lineage>
        <taxon>Eukaryota</taxon>
        <taxon>Fungi</taxon>
        <taxon>Dikarya</taxon>
        <taxon>Basidiomycota</taxon>
        <taxon>Agaricomycotina</taxon>
        <taxon>Agaricomycetes</taxon>
        <taxon>Polyporales</taxon>
        <taxon>Phanerochaetaceae</taxon>
        <taxon>Phlebiopsis</taxon>
    </lineage>
</organism>
<evidence type="ECO:0000313" key="8">
    <source>
        <dbReference type="Proteomes" id="UP000053257"/>
    </source>
</evidence>
<evidence type="ECO:0000256" key="1">
    <source>
        <dbReference type="ARBA" id="ARBA00023157"/>
    </source>
</evidence>
<dbReference type="InterPro" id="IPR029058">
    <property type="entry name" value="AB_hydrolase_fold"/>
</dbReference>
<dbReference type="SMR" id="A0A0C3PMX9"/>
<feature type="chain" id="PRO_5002176943" description="Fungal lipase-type domain-containing protein" evidence="5">
    <location>
        <begin position="21"/>
        <end position="309"/>
    </location>
</feature>
<comment type="catalytic activity">
    <reaction evidence="4">
        <text>a monoacylglycerol + H2O = glycerol + a fatty acid + H(+)</text>
        <dbReference type="Rhea" id="RHEA:15245"/>
        <dbReference type="ChEBI" id="CHEBI:15377"/>
        <dbReference type="ChEBI" id="CHEBI:15378"/>
        <dbReference type="ChEBI" id="CHEBI:17408"/>
        <dbReference type="ChEBI" id="CHEBI:17754"/>
        <dbReference type="ChEBI" id="CHEBI:28868"/>
    </reaction>
</comment>
<evidence type="ECO:0000256" key="2">
    <source>
        <dbReference type="ARBA" id="ARBA00043996"/>
    </source>
</evidence>
<dbReference type="OrthoDB" id="426718at2759"/>
<dbReference type="InterPro" id="IPR051218">
    <property type="entry name" value="Sec_MonoDiacylglyc_Lipase"/>
</dbReference>
<evidence type="ECO:0000313" key="7">
    <source>
        <dbReference type="EMBL" id="KIP08088.1"/>
    </source>
</evidence>
<evidence type="ECO:0000259" key="6">
    <source>
        <dbReference type="Pfam" id="PF01764"/>
    </source>
</evidence>
<evidence type="ECO:0000256" key="4">
    <source>
        <dbReference type="ARBA" id="ARBA00048461"/>
    </source>
</evidence>
<dbReference type="EMBL" id="KN840485">
    <property type="protein sequence ID" value="KIP08088.1"/>
    <property type="molecule type" value="Genomic_DNA"/>
</dbReference>
<keyword evidence="1" id="KW-1015">Disulfide bond</keyword>
<sequence>MISLFSRLAVVAVAAYGVQALPSPVHPEFPRDGVSTLSAATLAGLAPFTQFARAAYCPSSKVTGWKCGQACAAVPGFEVSLTGGDGNGVQLFYVGYWPAQNSVVVAHEGTDPTQLLSDLTDANIAMSGLDATLFPGVPSSVKGHAGFIAEHAKTAATILAEVKRLISSTGATQVTLVGHSLGGALAELESLFMTLNLPSSIHVKGVTYGTPRVGNPAFATYFDSKVADFERINNESDPVPIVPGRGLGFSHVHGEIHIVAPDDAVSCPGDDDATDAQCTISTVPTLLESNLLNHLGPYQGIYIGTIYCT</sequence>
<comment type="catalytic activity">
    <reaction evidence="3">
        <text>a diacylglycerol + H2O = a monoacylglycerol + a fatty acid + H(+)</text>
        <dbReference type="Rhea" id="RHEA:32731"/>
        <dbReference type="ChEBI" id="CHEBI:15377"/>
        <dbReference type="ChEBI" id="CHEBI:15378"/>
        <dbReference type="ChEBI" id="CHEBI:17408"/>
        <dbReference type="ChEBI" id="CHEBI:18035"/>
        <dbReference type="ChEBI" id="CHEBI:28868"/>
    </reaction>
</comment>
<proteinExistence type="inferred from homology"/>
<dbReference type="AlphaFoldDB" id="A0A0C3PMX9"/>
<dbReference type="Gene3D" id="3.40.50.1820">
    <property type="entry name" value="alpha/beta hydrolase"/>
    <property type="match status" value="1"/>
</dbReference>
<dbReference type="InterPro" id="IPR002921">
    <property type="entry name" value="Fungal_lipase-type"/>
</dbReference>
<keyword evidence="8" id="KW-1185">Reference proteome</keyword>
<dbReference type="PANTHER" id="PTHR45856:SF25">
    <property type="entry name" value="FUNGAL LIPASE-LIKE DOMAIN-CONTAINING PROTEIN"/>
    <property type="match status" value="1"/>
</dbReference>
<keyword evidence="5" id="KW-0732">Signal</keyword>
<feature type="signal peptide" evidence="5">
    <location>
        <begin position="1"/>
        <end position="20"/>
    </location>
</feature>
<evidence type="ECO:0000256" key="3">
    <source>
        <dbReference type="ARBA" id="ARBA00047591"/>
    </source>
</evidence>
<feature type="domain" description="Fungal lipase-type" evidence="6">
    <location>
        <begin position="107"/>
        <end position="244"/>
    </location>
</feature>
<evidence type="ECO:0000256" key="5">
    <source>
        <dbReference type="SAM" id="SignalP"/>
    </source>
</evidence>
<comment type="similarity">
    <text evidence="2">Belongs to the AB hydrolase superfamily. Lipase family. Class 3 subfamily.</text>
</comment>
<name>A0A0C3PMX9_PHLG1</name>
<dbReference type="Proteomes" id="UP000053257">
    <property type="component" value="Unassembled WGS sequence"/>
</dbReference>
<dbReference type="CDD" id="cd00519">
    <property type="entry name" value="Lipase_3"/>
    <property type="match status" value="1"/>
</dbReference>
<protein>
    <recommendedName>
        <fullName evidence="6">Fungal lipase-type domain-containing protein</fullName>
    </recommendedName>
</protein>
<dbReference type="Pfam" id="PF01764">
    <property type="entry name" value="Lipase_3"/>
    <property type="match status" value="1"/>
</dbReference>
<dbReference type="PANTHER" id="PTHR45856">
    <property type="entry name" value="ALPHA/BETA-HYDROLASES SUPERFAMILY PROTEIN"/>
    <property type="match status" value="1"/>
</dbReference>
<dbReference type="SUPFAM" id="SSF53474">
    <property type="entry name" value="alpha/beta-Hydrolases"/>
    <property type="match status" value="1"/>
</dbReference>
<accession>A0A0C3PMX9</accession>